<dbReference type="SUPFAM" id="SSF53474">
    <property type="entry name" value="alpha/beta-Hydrolases"/>
    <property type="match status" value="1"/>
</dbReference>
<keyword evidence="3" id="KW-0378">Hydrolase</keyword>
<keyword evidence="1" id="KW-1133">Transmembrane helix</keyword>
<dbReference type="PANTHER" id="PTHR43798">
    <property type="entry name" value="MONOACYLGLYCEROL LIPASE"/>
    <property type="match status" value="1"/>
</dbReference>
<dbReference type="InterPro" id="IPR029058">
    <property type="entry name" value="AB_hydrolase_fold"/>
</dbReference>
<dbReference type="Proteomes" id="UP001601059">
    <property type="component" value="Unassembled WGS sequence"/>
</dbReference>
<feature type="domain" description="AB hydrolase-1" evidence="2">
    <location>
        <begin position="78"/>
        <end position="308"/>
    </location>
</feature>
<comment type="caution">
    <text evidence="3">The sequence shown here is derived from an EMBL/GenBank/DDBJ whole genome shotgun (WGS) entry which is preliminary data.</text>
</comment>
<dbReference type="PANTHER" id="PTHR43798:SF33">
    <property type="entry name" value="HYDROLASE, PUTATIVE (AFU_ORTHOLOGUE AFUA_2G14860)-RELATED"/>
    <property type="match status" value="1"/>
</dbReference>
<evidence type="ECO:0000313" key="3">
    <source>
        <dbReference type="EMBL" id="MFE8704007.1"/>
    </source>
</evidence>
<keyword evidence="4" id="KW-1185">Reference proteome</keyword>
<accession>A0ABW6KIG7</accession>
<dbReference type="EMBL" id="JBIACK010000022">
    <property type="protein sequence ID" value="MFE8704007.1"/>
    <property type="molecule type" value="Genomic_DNA"/>
</dbReference>
<dbReference type="Pfam" id="PF00561">
    <property type="entry name" value="Abhydrolase_1"/>
    <property type="match status" value="1"/>
</dbReference>
<dbReference type="InterPro" id="IPR050266">
    <property type="entry name" value="AB_hydrolase_sf"/>
</dbReference>
<evidence type="ECO:0000313" key="4">
    <source>
        <dbReference type="Proteomes" id="UP001601059"/>
    </source>
</evidence>
<name>A0ABW6KIG7_9BACI</name>
<sequence>MEKQIRLNETRKKHLIRGFFTFFKWIGISFGVLIFIGFSYQQIVTRVTADKYKPVGETVNIGEYKLHLYALGEANNRPTIILESGLGTPSSYKDWEKIQSELSNYTRVISYDRAGYGWSEPANNERTTEKIADDLHGLLEHSGEKGPYILVGHSFGGFTSQVFAQKYKEDVAGLILIDSSHVAQDGGFSKSESYLIRGLKEIGVGRLLGLINMLPIHDHFANDKLSLHFFHQHFYNADQISELQFMMTKSADQVRAAQLEGFREMPLYILSAEHEDYPEWSNLQRQTASLSKNSKHLVVKNASHYIHLNQTLGHWNLYCFSLFTKLKYD</sequence>
<dbReference type="RefSeq" id="WP_389365008.1">
    <property type="nucleotide sequence ID" value="NZ_JBIACK010000022.1"/>
</dbReference>
<dbReference type="Gene3D" id="3.40.50.1820">
    <property type="entry name" value="alpha/beta hydrolase"/>
    <property type="match status" value="1"/>
</dbReference>
<organism evidence="3 4">
    <name type="scientific">Cytobacillus spartinae</name>
    <dbReference type="NCBI Taxonomy" id="3299023"/>
    <lineage>
        <taxon>Bacteria</taxon>
        <taxon>Bacillati</taxon>
        <taxon>Bacillota</taxon>
        <taxon>Bacilli</taxon>
        <taxon>Bacillales</taxon>
        <taxon>Bacillaceae</taxon>
        <taxon>Cytobacillus</taxon>
    </lineage>
</organism>
<dbReference type="GO" id="GO:0016787">
    <property type="term" value="F:hydrolase activity"/>
    <property type="evidence" value="ECO:0007669"/>
    <property type="project" value="UniProtKB-KW"/>
</dbReference>
<evidence type="ECO:0000256" key="1">
    <source>
        <dbReference type="SAM" id="Phobius"/>
    </source>
</evidence>
<keyword evidence="1" id="KW-0812">Transmembrane</keyword>
<evidence type="ECO:0000259" key="2">
    <source>
        <dbReference type="Pfam" id="PF00561"/>
    </source>
</evidence>
<dbReference type="InterPro" id="IPR000073">
    <property type="entry name" value="AB_hydrolase_1"/>
</dbReference>
<feature type="transmembrane region" description="Helical" evidence="1">
    <location>
        <begin position="21"/>
        <end position="40"/>
    </location>
</feature>
<proteinExistence type="predicted"/>
<keyword evidence="1" id="KW-0472">Membrane</keyword>
<reference evidence="3 4" key="1">
    <citation type="submission" date="2024-08" db="EMBL/GenBank/DDBJ databases">
        <title>Two novel Cytobacillus novel species.</title>
        <authorList>
            <person name="Liu G."/>
        </authorList>
    </citation>
    <scope>NUCLEOTIDE SEQUENCE [LARGE SCALE GENOMIC DNA]</scope>
    <source>
        <strain evidence="3 4">FJAT-54145</strain>
    </source>
</reference>
<gene>
    <name evidence="3" type="ORF">ACFYKX_25895</name>
</gene>
<dbReference type="PRINTS" id="PR00111">
    <property type="entry name" value="ABHYDROLASE"/>
</dbReference>
<protein>
    <submittedName>
        <fullName evidence="3">Alpha/beta fold hydrolase</fullName>
    </submittedName>
</protein>